<keyword evidence="3 11" id="KW-0479">Metal-binding</keyword>
<dbReference type="NCBIfam" id="TIGR00622">
    <property type="entry name" value="ssl1"/>
    <property type="match status" value="1"/>
</dbReference>
<dbReference type="FunFam" id="3.40.50.410:FF:000015">
    <property type="entry name" value="General transcription factor IIH subunit 2"/>
    <property type="match status" value="1"/>
</dbReference>
<evidence type="ECO:0000256" key="10">
    <source>
        <dbReference type="ARBA" id="ARBA00023242"/>
    </source>
</evidence>
<dbReference type="CDD" id="cd01453">
    <property type="entry name" value="vWA_transcription_factor_IIH_type"/>
    <property type="match status" value="1"/>
</dbReference>
<evidence type="ECO:0000256" key="2">
    <source>
        <dbReference type="ARBA" id="ARBA00006092"/>
    </source>
</evidence>
<feature type="region of interest" description="Disordered" evidence="13">
    <location>
        <begin position="1"/>
        <end position="27"/>
    </location>
</feature>
<keyword evidence="16" id="KW-1185">Reference proteome</keyword>
<evidence type="ECO:0000256" key="13">
    <source>
        <dbReference type="SAM" id="MobiDB-lite"/>
    </source>
</evidence>
<comment type="similarity">
    <text evidence="2 11">Belongs to the GTF2H2 family.</text>
</comment>
<dbReference type="EMBL" id="CAJVPJ010001711">
    <property type="protein sequence ID" value="CAG8601329.1"/>
    <property type="molecule type" value="Genomic_DNA"/>
</dbReference>
<dbReference type="GO" id="GO:0005675">
    <property type="term" value="C:transcription factor TFIIH holo complex"/>
    <property type="evidence" value="ECO:0007669"/>
    <property type="project" value="UniProtKB-UniRule"/>
</dbReference>
<keyword evidence="5" id="KW-0863">Zinc-finger</keyword>
<comment type="subcellular location">
    <subcellularLocation>
        <location evidence="1 11">Nucleus</location>
    </subcellularLocation>
</comment>
<evidence type="ECO:0000256" key="9">
    <source>
        <dbReference type="ARBA" id="ARBA00023204"/>
    </source>
</evidence>
<dbReference type="PANTHER" id="PTHR12695">
    <property type="entry name" value="GENERAL TRANSCRIPTION FACTOR IIH SUBUNIT 2"/>
    <property type="match status" value="1"/>
</dbReference>
<evidence type="ECO:0000313" key="16">
    <source>
        <dbReference type="Proteomes" id="UP000789572"/>
    </source>
</evidence>
<feature type="compositionally biased region" description="Basic and acidic residues" evidence="13">
    <location>
        <begin position="1"/>
        <end position="14"/>
    </location>
</feature>
<dbReference type="GO" id="GO:0006289">
    <property type="term" value="P:nucleotide-excision repair"/>
    <property type="evidence" value="ECO:0007669"/>
    <property type="project" value="UniProtKB-UniRule"/>
</dbReference>
<evidence type="ECO:0000313" key="15">
    <source>
        <dbReference type="EMBL" id="CAG8601329.1"/>
    </source>
</evidence>
<dbReference type="SMART" id="SM00327">
    <property type="entry name" value="VWA"/>
    <property type="match status" value="1"/>
</dbReference>
<evidence type="ECO:0000256" key="5">
    <source>
        <dbReference type="ARBA" id="ARBA00022771"/>
    </source>
</evidence>
<dbReference type="SMART" id="SM01047">
    <property type="entry name" value="C1_4"/>
    <property type="match status" value="1"/>
</dbReference>
<evidence type="ECO:0000256" key="7">
    <source>
        <dbReference type="ARBA" id="ARBA00023015"/>
    </source>
</evidence>
<evidence type="ECO:0000256" key="12">
    <source>
        <dbReference type="PIRSR" id="PIRSR015919-1"/>
    </source>
</evidence>
<dbReference type="SUPFAM" id="SSF53300">
    <property type="entry name" value="vWA-like"/>
    <property type="match status" value="1"/>
</dbReference>
<protein>
    <recommendedName>
        <fullName evidence="11">General transcription and DNA repair factor IIH</fullName>
    </recommendedName>
</protein>
<evidence type="ECO:0000256" key="4">
    <source>
        <dbReference type="ARBA" id="ARBA00022763"/>
    </source>
</evidence>
<dbReference type="Proteomes" id="UP000789572">
    <property type="component" value="Unassembled WGS sequence"/>
</dbReference>
<evidence type="ECO:0000256" key="8">
    <source>
        <dbReference type="ARBA" id="ARBA00023163"/>
    </source>
</evidence>
<accession>A0A9N9GE98</accession>
<dbReference type="PIRSF" id="PIRSF015919">
    <property type="entry name" value="TFIIH_SSL1"/>
    <property type="match status" value="1"/>
</dbReference>
<dbReference type="SUPFAM" id="SSF57889">
    <property type="entry name" value="Cysteine-rich domain"/>
    <property type="match status" value="1"/>
</dbReference>
<proteinExistence type="inferred from homology"/>
<keyword evidence="10 11" id="KW-0539">Nucleus</keyword>
<evidence type="ECO:0000256" key="3">
    <source>
        <dbReference type="ARBA" id="ARBA00022723"/>
    </source>
</evidence>
<keyword evidence="8 11" id="KW-0804">Transcription</keyword>
<dbReference type="GO" id="GO:0006351">
    <property type="term" value="P:DNA-templated transcription"/>
    <property type="evidence" value="ECO:0007669"/>
    <property type="project" value="InterPro"/>
</dbReference>
<dbReference type="InterPro" id="IPR002035">
    <property type="entry name" value="VWF_A"/>
</dbReference>
<dbReference type="InterPro" id="IPR013083">
    <property type="entry name" value="Znf_RING/FYVE/PHD"/>
</dbReference>
<dbReference type="PROSITE" id="PS50234">
    <property type="entry name" value="VWFA"/>
    <property type="match status" value="1"/>
</dbReference>
<dbReference type="AlphaFoldDB" id="A0A9N9GE98"/>
<dbReference type="PANTHER" id="PTHR12695:SF2">
    <property type="entry name" value="GENERAL TRANSCRIPTION FACTOR IIH SUBUNIT 2-RELATED"/>
    <property type="match status" value="1"/>
</dbReference>
<dbReference type="InterPro" id="IPR046349">
    <property type="entry name" value="C1-like_sf"/>
</dbReference>
<dbReference type="Gene3D" id="3.30.40.10">
    <property type="entry name" value="Zinc/RING finger domain, C3HC4 (zinc finger)"/>
    <property type="match status" value="1"/>
</dbReference>
<comment type="caution">
    <text evidence="15">The sequence shown here is derived from an EMBL/GenBank/DDBJ whole genome shotgun (WGS) entry which is preliminary data.</text>
</comment>
<dbReference type="Pfam" id="PF04056">
    <property type="entry name" value="Ssl1"/>
    <property type="match status" value="1"/>
</dbReference>
<evidence type="ECO:0000256" key="1">
    <source>
        <dbReference type="ARBA" id="ARBA00004123"/>
    </source>
</evidence>
<dbReference type="InterPro" id="IPR012170">
    <property type="entry name" value="TFIIH_SSL1/p44"/>
</dbReference>
<dbReference type="Gene3D" id="3.40.50.410">
    <property type="entry name" value="von Willebrand factor, type A domain"/>
    <property type="match status" value="1"/>
</dbReference>
<keyword evidence="6 11" id="KW-0862">Zinc</keyword>
<feature type="domain" description="VWFA" evidence="14">
    <location>
        <begin position="81"/>
        <end position="265"/>
    </location>
</feature>
<gene>
    <name evidence="15" type="ORF">POCULU_LOCUS7479</name>
</gene>
<dbReference type="InterPro" id="IPR004595">
    <property type="entry name" value="TFIIH_C1-like_dom"/>
</dbReference>
<keyword evidence="4" id="KW-0227">DNA damage</keyword>
<dbReference type="GO" id="GO:0000439">
    <property type="term" value="C:transcription factor TFIIH core complex"/>
    <property type="evidence" value="ECO:0007669"/>
    <property type="project" value="UniProtKB-UniRule"/>
</dbReference>
<dbReference type="OrthoDB" id="284275at2759"/>
<comment type="function">
    <text evidence="11">Component of the general transcription and DNA repair factor IIH (TFIIH) core complex, which is involved in general and transcription-coupled nucleotide excision repair (NER) of damaged DNA and, when complexed to TFIIK, in RNA transcription by RNA polymerase II.</text>
</comment>
<feature type="zinc finger region" description="C4-type" evidence="12">
    <location>
        <begin position="309"/>
        <end position="326"/>
    </location>
</feature>
<dbReference type="GO" id="GO:0008270">
    <property type="term" value="F:zinc ion binding"/>
    <property type="evidence" value="ECO:0007669"/>
    <property type="project" value="UniProtKB-UniRule"/>
</dbReference>
<keyword evidence="9" id="KW-0234">DNA repair</keyword>
<evidence type="ECO:0000259" key="14">
    <source>
        <dbReference type="PROSITE" id="PS50234"/>
    </source>
</evidence>
<dbReference type="InterPro" id="IPR036465">
    <property type="entry name" value="vWFA_dom_sf"/>
</dbReference>
<dbReference type="GO" id="GO:0006357">
    <property type="term" value="P:regulation of transcription by RNA polymerase II"/>
    <property type="evidence" value="ECO:0007669"/>
    <property type="project" value="UniProtKB-UniRule"/>
</dbReference>
<dbReference type="Pfam" id="PF07975">
    <property type="entry name" value="C1_4"/>
    <property type="match status" value="1"/>
</dbReference>
<evidence type="ECO:0000256" key="6">
    <source>
        <dbReference type="ARBA" id="ARBA00022833"/>
    </source>
</evidence>
<reference evidence="15" key="1">
    <citation type="submission" date="2021-06" db="EMBL/GenBank/DDBJ databases">
        <authorList>
            <person name="Kallberg Y."/>
            <person name="Tangrot J."/>
            <person name="Rosling A."/>
        </authorList>
    </citation>
    <scope>NUCLEOTIDE SEQUENCE</scope>
    <source>
        <strain evidence="15">IA702</strain>
    </source>
</reference>
<dbReference type="InterPro" id="IPR007198">
    <property type="entry name" value="Ssl1-like"/>
</dbReference>
<keyword evidence="7 11" id="KW-0805">Transcription regulation</keyword>
<evidence type="ECO:0000256" key="11">
    <source>
        <dbReference type="PIRNR" id="PIRNR015919"/>
    </source>
</evidence>
<organism evidence="15 16">
    <name type="scientific">Paraglomus occultum</name>
    <dbReference type="NCBI Taxonomy" id="144539"/>
    <lineage>
        <taxon>Eukaryota</taxon>
        <taxon>Fungi</taxon>
        <taxon>Fungi incertae sedis</taxon>
        <taxon>Mucoromycota</taxon>
        <taxon>Glomeromycotina</taxon>
        <taxon>Glomeromycetes</taxon>
        <taxon>Paraglomerales</taxon>
        <taxon>Paraglomeraceae</taxon>
        <taxon>Paraglomus</taxon>
    </lineage>
</organism>
<name>A0A9N9GE98_9GLOM</name>
<sequence length="415" mass="47137">MSANNKDDNNKEEYIDIDDEAQAEQQQPAYAWEEEYKRSWDVLQEDEDGSLRRIVEDLQNRMKRKRLLRDTSTIRRGIIRHMILILDLSESMLEKDLRPSRLELTLSYMDQFIAEYFDQNPISQLGIVTTRDGLSEKLTELSGMEYAEKERNPMDHVRALKSKKNTEPEGEPSLQNALEMARTSLIHVPGHGSREVLIIFGSLTTCDPGNIYDTISQLQKDSIRVSVVGLAAEVQICRYMAKETKGTYSVVLNEPHYKDLLFDLIPPPPITSSSHKSELVVMGFPTRVSSLTPSFCACHQKLVLGGYICPRCTSKICDLPTECDVCGLMLISSPHLARSYHHLFPVENFEEVPWNSMVSTECYACQIPYEKPPPISSRSGQIPADASSGRYSCPKCLQHFCVDCDVFIHETIFTQ</sequence>